<name>A0AAW4MVU0_9BACT</name>
<reference evidence="1" key="1">
    <citation type="submission" date="2021-06" db="EMBL/GenBank/DDBJ databases">
        <title>Collection of gut derived symbiotic bacterial strains cultured from healthy donors.</title>
        <authorList>
            <person name="Lin H."/>
            <person name="Littmann E."/>
            <person name="Pamer E.G."/>
        </authorList>
    </citation>
    <scope>NUCLEOTIDE SEQUENCE</scope>
    <source>
        <strain evidence="1">MSK.21.74</strain>
    </source>
</reference>
<accession>A0AAW4MVU0</accession>
<sequence>MKIQHDYETYVRLWRLLRRTRRLFKERHVMFCPRRILQEWLPDEATDQFIYDVCRKAGLEGYGLLPSPLESAFESRNFLIAFVSRYLDTDGPISVYPLVKRAFREVYPNVKISVMKRKKE</sequence>
<dbReference type="RefSeq" id="WP_217314482.1">
    <property type="nucleotide sequence ID" value="NZ_JAHOEA010000041.1"/>
</dbReference>
<protein>
    <submittedName>
        <fullName evidence="1">Uncharacterized protein</fullName>
    </submittedName>
</protein>
<organism evidence="1 2">
    <name type="scientific">Segatella copri</name>
    <dbReference type="NCBI Taxonomy" id="165179"/>
    <lineage>
        <taxon>Bacteria</taxon>
        <taxon>Pseudomonadati</taxon>
        <taxon>Bacteroidota</taxon>
        <taxon>Bacteroidia</taxon>
        <taxon>Bacteroidales</taxon>
        <taxon>Prevotellaceae</taxon>
        <taxon>Segatella</taxon>
    </lineage>
</organism>
<dbReference type="AlphaFoldDB" id="A0AAW4MVU0"/>
<dbReference type="Proteomes" id="UP001196765">
    <property type="component" value="Unassembled WGS sequence"/>
</dbReference>
<gene>
    <name evidence="1" type="ORF">KSW82_03385</name>
</gene>
<comment type="caution">
    <text evidence="1">The sequence shown here is derived from an EMBL/GenBank/DDBJ whole genome shotgun (WGS) entry which is preliminary data.</text>
</comment>
<proteinExistence type="predicted"/>
<evidence type="ECO:0000313" key="1">
    <source>
        <dbReference type="EMBL" id="MBV3386781.1"/>
    </source>
</evidence>
<dbReference type="EMBL" id="JAHOEI010000006">
    <property type="protein sequence ID" value="MBV3386781.1"/>
    <property type="molecule type" value="Genomic_DNA"/>
</dbReference>
<evidence type="ECO:0000313" key="2">
    <source>
        <dbReference type="Proteomes" id="UP001196765"/>
    </source>
</evidence>